<proteinExistence type="predicted"/>
<dbReference type="WBParaSite" id="Gr19_v10_g8421.t1">
    <property type="protein sequence ID" value="Gr19_v10_g8421.t1"/>
    <property type="gene ID" value="Gr19_v10_g8421"/>
</dbReference>
<dbReference type="Proteomes" id="UP000887572">
    <property type="component" value="Unplaced"/>
</dbReference>
<dbReference type="AlphaFoldDB" id="A0A914I8D0"/>
<evidence type="ECO:0000313" key="1">
    <source>
        <dbReference type="Proteomes" id="UP000887572"/>
    </source>
</evidence>
<name>A0A914I8D0_GLORO</name>
<organism evidence="1 2">
    <name type="scientific">Globodera rostochiensis</name>
    <name type="common">Golden nematode worm</name>
    <name type="synonym">Heterodera rostochiensis</name>
    <dbReference type="NCBI Taxonomy" id="31243"/>
    <lineage>
        <taxon>Eukaryota</taxon>
        <taxon>Metazoa</taxon>
        <taxon>Ecdysozoa</taxon>
        <taxon>Nematoda</taxon>
        <taxon>Chromadorea</taxon>
        <taxon>Rhabditida</taxon>
        <taxon>Tylenchina</taxon>
        <taxon>Tylenchomorpha</taxon>
        <taxon>Tylenchoidea</taxon>
        <taxon>Heteroderidae</taxon>
        <taxon>Heteroderinae</taxon>
        <taxon>Globodera</taxon>
    </lineage>
</organism>
<evidence type="ECO:0000313" key="2">
    <source>
        <dbReference type="WBParaSite" id="Gr19_v10_g8421.t1"/>
    </source>
</evidence>
<accession>A0A914I8D0</accession>
<keyword evidence="1" id="KW-1185">Reference proteome</keyword>
<sequence>MKHPQKRIFPNELLLEMVAFFSFNTRWAFVRVSVNFDHFVVQKQLAWIRAELIRQQILRRIQHDFVEAVGFLERAAKRCSKVRLSQHLRGG</sequence>
<protein>
    <submittedName>
        <fullName evidence="2">Uncharacterized protein</fullName>
    </submittedName>
</protein>
<reference evidence="2" key="1">
    <citation type="submission" date="2022-11" db="UniProtKB">
        <authorList>
            <consortium name="WormBaseParasite"/>
        </authorList>
    </citation>
    <scope>IDENTIFICATION</scope>
</reference>